<evidence type="ECO:0000256" key="1">
    <source>
        <dbReference type="SAM" id="MobiDB-lite"/>
    </source>
</evidence>
<dbReference type="PANTHER" id="PTHR21310:SF37">
    <property type="entry name" value="AMINOGLYCOSIDE PHOSPHOTRANSFERASE DOMAIN-CONTAINING PROTEIN"/>
    <property type="match status" value="1"/>
</dbReference>
<gene>
    <name evidence="3" type="ORF">VTL71DRAFT_9472</name>
</gene>
<dbReference type="InterPro" id="IPR051678">
    <property type="entry name" value="AGP_Transferase"/>
</dbReference>
<dbReference type="EMBL" id="JAZHXI010000022">
    <property type="protein sequence ID" value="KAL2060441.1"/>
    <property type="molecule type" value="Genomic_DNA"/>
</dbReference>
<name>A0ABR4BTB3_9HELO</name>
<dbReference type="Gene3D" id="3.30.200.20">
    <property type="entry name" value="Phosphorylase Kinase, domain 1"/>
    <property type="match status" value="1"/>
</dbReference>
<dbReference type="SUPFAM" id="SSF56112">
    <property type="entry name" value="Protein kinase-like (PK-like)"/>
    <property type="match status" value="1"/>
</dbReference>
<dbReference type="Pfam" id="PF01636">
    <property type="entry name" value="APH"/>
    <property type="match status" value="1"/>
</dbReference>
<accession>A0ABR4BTB3</accession>
<feature type="region of interest" description="Disordered" evidence="1">
    <location>
        <begin position="279"/>
        <end position="322"/>
    </location>
</feature>
<comment type="caution">
    <text evidence="3">The sequence shown here is derived from an EMBL/GenBank/DDBJ whole genome shotgun (WGS) entry which is preliminary data.</text>
</comment>
<feature type="compositionally biased region" description="Acidic residues" evidence="1">
    <location>
        <begin position="180"/>
        <end position="189"/>
    </location>
</feature>
<proteinExistence type="predicted"/>
<evidence type="ECO:0000259" key="2">
    <source>
        <dbReference type="Pfam" id="PF01636"/>
    </source>
</evidence>
<dbReference type="InterPro" id="IPR011009">
    <property type="entry name" value="Kinase-like_dom_sf"/>
</dbReference>
<feature type="compositionally biased region" description="Low complexity" evidence="1">
    <location>
        <begin position="284"/>
        <end position="297"/>
    </location>
</feature>
<protein>
    <recommendedName>
        <fullName evidence="2">Aminoglycoside phosphotransferase domain-containing protein</fullName>
    </recommendedName>
</protein>
<evidence type="ECO:0000313" key="4">
    <source>
        <dbReference type="Proteomes" id="UP001595075"/>
    </source>
</evidence>
<sequence length="1039" mass="117101">METFRFNLFTEFETLIKATLFQGTTGAIYFPQRSKSIDSFTDHNIAGQAFFEQDKGDYTTAVFYMLSRYHVERGAPVKIHGDLSLQLYPIRPGSLILPTDFSFRHLPLLNKVDIRYTPSSKAYPHTEGVFEGGIVIGRLVKGGIGTYYVVFLIPTYQLYACLSPSVDRYEAEPIPPHDDNNDDNDDDDENKSQNQRFIGDKEVFEEGLNTLDAPQAVYLGSLKGLIVGTAKTKPIPMPYIESWVCTAYANGVDDKSFEADAIFAEISLHLLSEGLANDIHEDSNSSNGSDTSGSGDSEATTNSQSVPSTGISSSPPDDSETGGGLTEIWGLWLCACARVVVLAERLDNSLKCRPSPTNSFVLLLFNIFRPRITTTTTTTTTQLREFIRNFVEAKPDIVSFVDNCLGWNEAGEFLRFFKGSFNLSIAVRNSVTNERVVIRFPIPGKVYDLWRGKKVKHEVMALTYLREHTSIPVPRVYHWGLTEESPQQLGPFIIMEFMEGENLGDVLKKPTPNEADLAILDPDIDEAKLGGIFEQLAGFMLELSRLEFPRIGAISKDAVSGEWAVTEPPLTYDMNEVVSFAGFPAEHFTTMPVFDHSSNYFAARAQCLQIHLETQHTVAYDAKDITWGRYIARHCFAKLVPTYGMIDDAGPHRLFCDDMRPSNMLINPETMEITALLDFEFTNVMPAQFAYDLPWWLILRDPGIEVSEGETRKQKFLDLFEPRKEQFIHVMERVEARSSRPTGEPLLSARMRDSWDSGRFWFNLASRKSVDVDQIYWQFLHKEDIGEAMLDTATLAGKEEFLERKDVQFKAYLAEKQSDTRFDDLGLKTEMETKGRKRNIEARLKAPQQTALMFEKTKRLNIYDLQLVVTSRIKKNKGIKSGAIFFCTPWLPAKKEKKFMDWQLIVVYLGILLGIPLAVLTDRLSLDPSHLPLRLVWLGPVLKVIRGRTNFGTSLLFTAAANVIEEKDRVDTFIKMSAIEIIVPTDGAPLVSALMTMSSWTIFESSDLVHGQTLISGLTEGDQSAEWFFQMVGKLAPYS</sequence>
<dbReference type="PANTHER" id="PTHR21310">
    <property type="entry name" value="AMINOGLYCOSIDE PHOSPHOTRANSFERASE-RELATED-RELATED"/>
    <property type="match status" value="1"/>
</dbReference>
<feature type="domain" description="Aminoglycoside phosphotransferase" evidence="2">
    <location>
        <begin position="437"/>
        <end position="693"/>
    </location>
</feature>
<feature type="compositionally biased region" description="Polar residues" evidence="1">
    <location>
        <begin position="298"/>
        <end position="316"/>
    </location>
</feature>
<organism evidence="3 4">
    <name type="scientific">Oculimacula yallundae</name>
    <dbReference type="NCBI Taxonomy" id="86028"/>
    <lineage>
        <taxon>Eukaryota</taxon>
        <taxon>Fungi</taxon>
        <taxon>Dikarya</taxon>
        <taxon>Ascomycota</taxon>
        <taxon>Pezizomycotina</taxon>
        <taxon>Leotiomycetes</taxon>
        <taxon>Helotiales</taxon>
        <taxon>Ploettnerulaceae</taxon>
        <taxon>Oculimacula</taxon>
    </lineage>
</organism>
<reference evidence="3 4" key="1">
    <citation type="journal article" date="2024" name="Commun. Biol.">
        <title>Comparative genomic analysis of thermophilic fungi reveals convergent evolutionary adaptations and gene losses.</title>
        <authorList>
            <person name="Steindorff A.S."/>
            <person name="Aguilar-Pontes M.V."/>
            <person name="Robinson A.J."/>
            <person name="Andreopoulos B."/>
            <person name="LaButti K."/>
            <person name="Kuo A."/>
            <person name="Mondo S."/>
            <person name="Riley R."/>
            <person name="Otillar R."/>
            <person name="Haridas S."/>
            <person name="Lipzen A."/>
            <person name="Grimwood J."/>
            <person name="Schmutz J."/>
            <person name="Clum A."/>
            <person name="Reid I.D."/>
            <person name="Moisan M.C."/>
            <person name="Butler G."/>
            <person name="Nguyen T.T.M."/>
            <person name="Dewar K."/>
            <person name="Conant G."/>
            <person name="Drula E."/>
            <person name="Henrissat B."/>
            <person name="Hansel C."/>
            <person name="Singer S."/>
            <person name="Hutchinson M.I."/>
            <person name="de Vries R.P."/>
            <person name="Natvig D.O."/>
            <person name="Powell A.J."/>
            <person name="Tsang A."/>
            <person name="Grigoriev I.V."/>
        </authorList>
    </citation>
    <scope>NUCLEOTIDE SEQUENCE [LARGE SCALE GENOMIC DNA]</scope>
    <source>
        <strain evidence="3 4">CBS 494.80</strain>
    </source>
</reference>
<evidence type="ECO:0000313" key="3">
    <source>
        <dbReference type="EMBL" id="KAL2060441.1"/>
    </source>
</evidence>
<feature type="region of interest" description="Disordered" evidence="1">
    <location>
        <begin position="170"/>
        <end position="193"/>
    </location>
</feature>
<dbReference type="InterPro" id="IPR002575">
    <property type="entry name" value="Aminoglycoside_PTrfase"/>
</dbReference>
<keyword evidence="4" id="KW-1185">Reference proteome</keyword>
<dbReference type="Proteomes" id="UP001595075">
    <property type="component" value="Unassembled WGS sequence"/>
</dbReference>
<feature type="compositionally biased region" description="Basic and acidic residues" evidence="1">
    <location>
        <begin position="170"/>
        <end position="179"/>
    </location>
</feature>